<accession>A0ACC1SQ51</accession>
<sequence>MSGSLVPRCRVEVLDRPPRPCDACLGKVLTRSRETHKIALGSLRAPFGWHNNLRLLIMQDSARVQSASAPFDDPDADLVLRTSDNTTFHIHSLFMRKASPVFRDMISVPQPSIAGAEAAEYVDGKPLVRVTEDKKTMDAFLHCCYPVARPVIDISQLAAVYAAGDKYDVDAVKNHVLSELSRYTLQPRHSLGAYVLACHFGLPDEVKRAARQTLDVPKEDILFSSILELRLIPASSLTHLLRYRERCLYALSRLFTVPSHILEDHDGDGRIPLWERYCEAGPDCSCDVSYGEMDGGDPHSDDEDSGYDEDAFNINDDARFSKYWVKRWCARYMNTMAGSLREDRLKVPIRDALKDRDALAQALTAASQCASCGQKCVKEFLLLLKEIDDNVEDTISWVRFIAESSKYIWY</sequence>
<evidence type="ECO:0000313" key="2">
    <source>
        <dbReference type="Proteomes" id="UP001148662"/>
    </source>
</evidence>
<dbReference type="EMBL" id="JANHOG010001101">
    <property type="protein sequence ID" value="KAJ3544091.1"/>
    <property type="molecule type" value="Genomic_DNA"/>
</dbReference>
<proteinExistence type="predicted"/>
<evidence type="ECO:0000313" key="1">
    <source>
        <dbReference type="EMBL" id="KAJ3544091.1"/>
    </source>
</evidence>
<organism evidence="1 2">
    <name type="scientific">Phlebia brevispora</name>
    <dbReference type="NCBI Taxonomy" id="194682"/>
    <lineage>
        <taxon>Eukaryota</taxon>
        <taxon>Fungi</taxon>
        <taxon>Dikarya</taxon>
        <taxon>Basidiomycota</taxon>
        <taxon>Agaricomycotina</taxon>
        <taxon>Agaricomycetes</taxon>
        <taxon>Polyporales</taxon>
        <taxon>Meruliaceae</taxon>
        <taxon>Phlebia</taxon>
    </lineage>
</organism>
<gene>
    <name evidence="1" type="ORF">NM688_g5780</name>
</gene>
<reference evidence="1" key="1">
    <citation type="submission" date="2022-07" db="EMBL/GenBank/DDBJ databases">
        <title>Genome Sequence of Phlebia brevispora.</title>
        <authorList>
            <person name="Buettner E."/>
        </authorList>
    </citation>
    <scope>NUCLEOTIDE SEQUENCE</scope>
    <source>
        <strain evidence="1">MPL23</strain>
    </source>
</reference>
<name>A0ACC1SQ51_9APHY</name>
<keyword evidence="2" id="KW-1185">Reference proteome</keyword>
<dbReference type="Proteomes" id="UP001148662">
    <property type="component" value="Unassembled WGS sequence"/>
</dbReference>
<comment type="caution">
    <text evidence="1">The sequence shown here is derived from an EMBL/GenBank/DDBJ whole genome shotgun (WGS) entry which is preliminary data.</text>
</comment>
<protein>
    <submittedName>
        <fullName evidence="1">Uncharacterized protein</fullName>
    </submittedName>
</protein>